<evidence type="ECO:0000256" key="5">
    <source>
        <dbReference type="ARBA" id="ARBA00022963"/>
    </source>
</evidence>
<dbReference type="SUPFAM" id="SSF56024">
    <property type="entry name" value="Phospholipase D/nuclease"/>
    <property type="match status" value="1"/>
</dbReference>
<dbReference type="PROSITE" id="PS50035">
    <property type="entry name" value="PLD"/>
    <property type="match status" value="1"/>
</dbReference>
<name>A0A250AWZ1_9GAMM</name>
<dbReference type="PANTHER" id="PTHR43856">
    <property type="entry name" value="CARDIOLIPIN HYDROLASE"/>
    <property type="match status" value="1"/>
</dbReference>
<dbReference type="GO" id="GO:0016891">
    <property type="term" value="F:RNA endonuclease activity producing 5'-phosphomonoesters, hydrolytic mechanism"/>
    <property type="evidence" value="ECO:0007669"/>
    <property type="project" value="TreeGrafter"/>
</dbReference>
<dbReference type="InterPro" id="IPR025202">
    <property type="entry name" value="PLD-like_dom"/>
</dbReference>
<dbReference type="GO" id="GO:0016042">
    <property type="term" value="P:lipid catabolic process"/>
    <property type="evidence" value="ECO:0007669"/>
    <property type="project" value="UniProtKB-KW"/>
</dbReference>
<keyword evidence="4" id="KW-0378">Hydrolase</keyword>
<proteinExistence type="inferred from homology"/>
<evidence type="ECO:0000313" key="10">
    <source>
        <dbReference type="Proteomes" id="UP000217182"/>
    </source>
</evidence>
<dbReference type="GO" id="GO:0006793">
    <property type="term" value="P:phosphorus metabolic process"/>
    <property type="evidence" value="ECO:0007669"/>
    <property type="project" value="UniProtKB-ARBA"/>
</dbReference>
<dbReference type="InterPro" id="IPR001736">
    <property type="entry name" value="PLipase_D/transphosphatidylase"/>
</dbReference>
<sequence length="188" mass="20556">MRKRIFVLAIMVLAMPVLAAASPELAIGFSPSARHDALNIVLSIINCAQHNLDVAAYQFTSKPIATALVNAQKRGVSVRVVADQAANSDRYTAITFLVNHRVPVRLNGQYAIMHNKFIVADGHAVETGSFNYTSSADKRNAENALLIRNVPALAAKYQQEFNRLWREASPSKPPPVLIRQPLAARSQG</sequence>
<dbReference type="AlphaFoldDB" id="A0A250AWZ1"/>
<protein>
    <recommendedName>
        <fullName evidence="3">phospholipase D</fullName>
        <ecNumber evidence="3">3.1.4.4</ecNumber>
    </recommendedName>
</protein>
<dbReference type="KEGG" id="gqu:AWC35_02000"/>
<evidence type="ECO:0000256" key="7">
    <source>
        <dbReference type="SAM" id="SignalP"/>
    </source>
</evidence>
<evidence type="ECO:0000259" key="8">
    <source>
        <dbReference type="PROSITE" id="PS50035"/>
    </source>
</evidence>
<comment type="similarity">
    <text evidence="2">Belongs to the phospholipase D family.</text>
</comment>
<keyword evidence="6" id="KW-0443">Lipid metabolism</keyword>
<feature type="signal peptide" evidence="7">
    <location>
        <begin position="1"/>
        <end position="19"/>
    </location>
</feature>
<dbReference type="GO" id="GO:0004630">
    <property type="term" value="F:phospholipase D activity"/>
    <property type="evidence" value="ECO:0007669"/>
    <property type="project" value="UniProtKB-EC"/>
</dbReference>
<dbReference type="PANTHER" id="PTHR43856:SF1">
    <property type="entry name" value="MITOCHONDRIAL CARDIOLIPIN HYDROLASE"/>
    <property type="match status" value="1"/>
</dbReference>
<keyword evidence="9" id="KW-0255">Endonuclease</keyword>
<keyword evidence="5" id="KW-0442">Lipid degradation</keyword>
<dbReference type="EMBL" id="CP014136">
    <property type="protein sequence ID" value="ATA18222.1"/>
    <property type="molecule type" value="Genomic_DNA"/>
</dbReference>
<dbReference type="RefSeq" id="WP_095844815.1">
    <property type="nucleotide sequence ID" value="NZ_CP014136.1"/>
</dbReference>
<dbReference type="Proteomes" id="UP000217182">
    <property type="component" value="Chromosome"/>
</dbReference>
<evidence type="ECO:0000256" key="4">
    <source>
        <dbReference type="ARBA" id="ARBA00022801"/>
    </source>
</evidence>
<feature type="chain" id="PRO_5012738542" description="phospholipase D" evidence="7">
    <location>
        <begin position="20"/>
        <end position="188"/>
    </location>
</feature>
<keyword evidence="9" id="KW-0540">Nuclease</keyword>
<reference evidence="9 10" key="1">
    <citation type="submission" date="2016-01" db="EMBL/GenBank/DDBJ databases">
        <authorList>
            <person name="Oliw E.H."/>
        </authorList>
    </citation>
    <scope>NUCLEOTIDE SEQUENCE [LARGE SCALE GENOMIC DNA]</scope>
    <source>
        <strain evidence="9 10">FRB97</strain>
    </source>
</reference>
<comment type="catalytic activity">
    <reaction evidence="1">
        <text>a 1,2-diacyl-sn-glycero-3-phosphocholine + H2O = a 1,2-diacyl-sn-glycero-3-phosphate + choline + H(+)</text>
        <dbReference type="Rhea" id="RHEA:14445"/>
        <dbReference type="ChEBI" id="CHEBI:15354"/>
        <dbReference type="ChEBI" id="CHEBI:15377"/>
        <dbReference type="ChEBI" id="CHEBI:15378"/>
        <dbReference type="ChEBI" id="CHEBI:57643"/>
        <dbReference type="ChEBI" id="CHEBI:58608"/>
        <dbReference type="EC" id="3.1.4.4"/>
    </reaction>
</comment>
<dbReference type="CDD" id="cd09170">
    <property type="entry name" value="PLDc_Nuc"/>
    <property type="match status" value="1"/>
</dbReference>
<dbReference type="InterPro" id="IPR051406">
    <property type="entry name" value="PLD_domain"/>
</dbReference>
<dbReference type="OrthoDB" id="5294698at2"/>
<evidence type="ECO:0000256" key="2">
    <source>
        <dbReference type="ARBA" id="ARBA00008664"/>
    </source>
</evidence>
<dbReference type="Pfam" id="PF13091">
    <property type="entry name" value="PLDc_2"/>
    <property type="match status" value="1"/>
</dbReference>
<evidence type="ECO:0000256" key="3">
    <source>
        <dbReference type="ARBA" id="ARBA00012027"/>
    </source>
</evidence>
<feature type="domain" description="PLD phosphodiesterase" evidence="8">
    <location>
        <begin position="109"/>
        <end position="136"/>
    </location>
</feature>
<dbReference type="EC" id="3.1.4.4" evidence="3"/>
<evidence type="ECO:0000313" key="9">
    <source>
        <dbReference type="EMBL" id="ATA18222.1"/>
    </source>
</evidence>
<gene>
    <name evidence="9" type="ORF">AWC35_02000</name>
</gene>
<dbReference type="Gene3D" id="3.30.870.10">
    <property type="entry name" value="Endonuclease Chain A"/>
    <property type="match status" value="1"/>
</dbReference>
<accession>A0A250AWZ1</accession>
<organism evidence="9 10">
    <name type="scientific">Gibbsiella quercinecans</name>
    <dbReference type="NCBI Taxonomy" id="929813"/>
    <lineage>
        <taxon>Bacteria</taxon>
        <taxon>Pseudomonadati</taxon>
        <taxon>Pseudomonadota</taxon>
        <taxon>Gammaproteobacteria</taxon>
        <taxon>Enterobacterales</taxon>
        <taxon>Yersiniaceae</taxon>
        <taxon>Gibbsiella</taxon>
    </lineage>
</organism>
<keyword evidence="7" id="KW-0732">Signal</keyword>
<evidence type="ECO:0000256" key="6">
    <source>
        <dbReference type="ARBA" id="ARBA00023098"/>
    </source>
</evidence>
<evidence type="ECO:0000256" key="1">
    <source>
        <dbReference type="ARBA" id="ARBA00000798"/>
    </source>
</evidence>
<keyword evidence="10" id="KW-1185">Reference proteome</keyword>